<evidence type="ECO:0008006" key="2">
    <source>
        <dbReference type="Google" id="ProtNLM"/>
    </source>
</evidence>
<sequence>MPVHPKTHEAQTDDFPYALFMRDLEALSGRFDIAVHNLSEERFEECNSILVIPTFGRASYVRECLASLENTLVNTGTLVCIVDETDAAIPTDTFPGFRRCYGLDYPGNDVKCVRAPIDTVYAEATKDRDCVAFNENGWMKGALENPIIMPDSNFSVYIRESFLAENPLIEAACHSAMTKKSEGHTAARKVVEEFRPESISVIKLFKKEHVGMFDSLKIGFDLGCGYFQYLINVDSDTIHNRGWIDRLKETYREISDANPGKPIILSGFYLRYRLREEYENYRITESIGGINLFMEPGTYSRYVEKHLYSVGWDWGISEQGDEDLLLAATKPSIIQHIGEHGLWSRTGRCDEADDFVRDGSGGE</sequence>
<dbReference type="InterPro" id="IPR029044">
    <property type="entry name" value="Nucleotide-diphossugar_trans"/>
</dbReference>
<gene>
    <name evidence="1" type="ORF">BECKDK2373B_GA0170837_106422</name>
</gene>
<dbReference type="EMBL" id="CAADEX010000064">
    <property type="protein sequence ID" value="VFJ57228.1"/>
    <property type="molecule type" value="Genomic_DNA"/>
</dbReference>
<reference evidence="1" key="1">
    <citation type="submission" date="2019-02" db="EMBL/GenBank/DDBJ databases">
        <authorList>
            <person name="Gruber-Vodicka R. H."/>
            <person name="Seah K. B. B."/>
        </authorList>
    </citation>
    <scope>NUCLEOTIDE SEQUENCE</scope>
    <source>
        <strain evidence="1">BECK_DK47</strain>
    </source>
</reference>
<accession>A0A450STQ2</accession>
<protein>
    <recommendedName>
        <fullName evidence="2">Glycosyl transferase family 2</fullName>
    </recommendedName>
</protein>
<dbReference type="SUPFAM" id="SSF53448">
    <property type="entry name" value="Nucleotide-diphospho-sugar transferases"/>
    <property type="match status" value="1"/>
</dbReference>
<proteinExistence type="predicted"/>
<dbReference type="AlphaFoldDB" id="A0A450STQ2"/>
<evidence type="ECO:0000313" key="1">
    <source>
        <dbReference type="EMBL" id="VFJ57228.1"/>
    </source>
</evidence>
<organism evidence="1">
    <name type="scientific">Candidatus Kentrum sp. DK</name>
    <dbReference type="NCBI Taxonomy" id="2126562"/>
    <lineage>
        <taxon>Bacteria</taxon>
        <taxon>Pseudomonadati</taxon>
        <taxon>Pseudomonadota</taxon>
        <taxon>Gammaproteobacteria</taxon>
        <taxon>Candidatus Kentrum</taxon>
    </lineage>
</organism>
<dbReference type="CDD" id="cd00761">
    <property type="entry name" value="Glyco_tranf_GTA_type"/>
    <property type="match status" value="1"/>
</dbReference>
<name>A0A450STQ2_9GAMM</name>